<organism evidence="1 2">
    <name type="scientific">Nocardioides panacis</name>
    <dbReference type="NCBI Taxonomy" id="2849501"/>
    <lineage>
        <taxon>Bacteria</taxon>
        <taxon>Bacillati</taxon>
        <taxon>Actinomycetota</taxon>
        <taxon>Actinomycetes</taxon>
        <taxon>Propionibacteriales</taxon>
        <taxon>Nocardioidaceae</taxon>
        <taxon>Nocardioides</taxon>
    </lineage>
</organism>
<gene>
    <name evidence="1" type="ORF">KRR39_06515</name>
</gene>
<reference evidence="1" key="1">
    <citation type="submission" date="2021-06" db="EMBL/GenBank/DDBJ databases">
        <title>Complete genome sequence of Nocardioides sp. G188.</title>
        <authorList>
            <person name="Im W.-T."/>
        </authorList>
    </citation>
    <scope>NUCLEOTIDE SEQUENCE</scope>
    <source>
        <strain evidence="1">G188</strain>
    </source>
</reference>
<protein>
    <submittedName>
        <fullName evidence="1">Uncharacterized protein</fullName>
    </submittedName>
</protein>
<dbReference type="KEGG" id="nps:KRR39_06515"/>
<keyword evidence="2" id="KW-1185">Reference proteome</keyword>
<dbReference type="PROSITE" id="PS51257">
    <property type="entry name" value="PROKAR_LIPOPROTEIN"/>
    <property type="match status" value="1"/>
</dbReference>
<proteinExistence type="predicted"/>
<evidence type="ECO:0000313" key="1">
    <source>
        <dbReference type="EMBL" id="QWZ09417.1"/>
    </source>
</evidence>
<dbReference type="AlphaFoldDB" id="A0A975T0Z6"/>
<dbReference type="Proteomes" id="UP000683575">
    <property type="component" value="Chromosome"/>
</dbReference>
<accession>A0A975T0Z6</accession>
<dbReference type="RefSeq" id="WP_216941263.1">
    <property type="nucleotide sequence ID" value="NZ_CP077062.1"/>
</dbReference>
<sequence length="166" mass="16860">MAEQRRPLRRTAVAVAAVLVAAGLTGCGGTKSYCSALKDDKPRLTKLAARSAEPGATGGKALGETVDVLAGLADRAPDDIKDEWDTLVQALRGLSDAIRESGADPGDFAGGAKPDGVSAGQLDAVQQAAHELQDLRVQQAGTSIEQHARDVCKVDLGSSGLGGSVG</sequence>
<name>A0A975T0Z6_9ACTN</name>
<dbReference type="EMBL" id="CP077062">
    <property type="protein sequence ID" value="QWZ09417.1"/>
    <property type="molecule type" value="Genomic_DNA"/>
</dbReference>
<evidence type="ECO:0000313" key="2">
    <source>
        <dbReference type="Proteomes" id="UP000683575"/>
    </source>
</evidence>